<dbReference type="Proteomes" id="UP000277577">
    <property type="component" value="Chromosome"/>
</dbReference>
<name>A0ABY6T4G8_9GAMM</name>
<evidence type="ECO:0000313" key="1">
    <source>
        <dbReference type="EMBL" id="VEB35246.1"/>
    </source>
</evidence>
<keyword evidence="2" id="KW-1185">Reference proteome</keyword>
<dbReference type="EMBL" id="LR134173">
    <property type="protein sequence ID" value="VEB35246.1"/>
    <property type="molecule type" value="Genomic_DNA"/>
</dbReference>
<proteinExistence type="predicted"/>
<accession>A0ABY6T4G8</accession>
<dbReference type="RefSeq" id="WP_126325124.1">
    <property type="nucleotide sequence ID" value="NZ_LR134173.1"/>
</dbReference>
<organism evidence="1 2">
    <name type="scientific">Legionella cherrii</name>
    <dbReference type="NCBI Taxonomy" id="28084"/>
    <lineage>
        <taxon>Bacteria</taxon>
        <taxon>Pseudomonadati</taxon>
        <taxon>Pseudomonadota</taxon>
        <taxon>Gammaproteobacteria</taxon>
        <taxon>Legionellales</taxon>
        <taxon>Legionellaceae</taxon>
        <taxon>Legionella</taxon>
    </lineage>
</organism>
<sequence length="103" mass="11794">MHEKIELEVDQTSSKVVINYHKHPEVGGTGHVSIEATHEGKKHVISVYPSQELSPFTPLVISSMYIFPTKAVNHSSPLLQTVLYMHLMTLLTRYKIWVQLLKR</sequence>
<gene>
    <name evidence="1" type="ORF">NCTC11976_01258</name>
</gene>
<protein>
    <submittedName>
        <fullName evidence="1">Uncharacterized protein</fullName>
    </submittedName>
</protein>
<reference evidence="1 2" key="1">
    <citation type="submission" date="2018-12" db="EMBL/GenBank/DDBJ databases">
        <authorList>
            <consortium name="Pathogen Informatics"/>
        </authorList>
    </citation>
    <scope>NUCLEOTIDE SEQUENCE [LARGE SCALE GENOMIC DNA]</scope>
    <source>
        <strain evidence="1 2">NCTC11976</strain>
    </source>
</reference>
<evidence type="ECO:0000313" key="2">
    <source>
        <dbReference type="Proteomes" id="UP000277577"/>
    </source>
</evidence>